<protein>
    <submittedName>
        <fullName evidence="1">Uncharacterized protein</fullName>
    </submittedName>
</protein>
<evidence type="ECO:0000313" key="1">
    <source>
        <dbReference type="EMBL" id="AUH73014.1"/>
    </source>
</evidence>
<name>A0A2H5FN91_9GAMM</name>
<dbReference type="KEGG" id="lsh:CAB17_13890"/>
<dbReference type="InterPro" id="IPR012338">
    <property type="entry name" value="Beta-lactam/transpept-like"/>
</dbReference>
<dbReference type="SUPFAM" id="SSF56601">
    <property type="entry name" value="beta-lactamase/transpeptidase-like"/>
    <property type="match status" value="1"/>
</dbReference>
<reference evidence="1 2" key="1">
    <citation type="submission" date="2017-12" db="EMBL/GenBank/DDBJ databases">
        <title>Legionella sainthelensi LA01-117, whole genome sequence of a clinical isolate from New Zealand.</title>
        <authorList>
            <person name="Cree S.L."/>
            <person name="Slow S."/>
            <person name="Kennedy M.A."/>
            <person name="Murdoch D.R."/>
            <person name="Biggs P.J."/>
            <person name="Anderson T."/>
        </authorList>
    </citation>
    <scope>NUCLEOTIDE SEQUENCE [LARGE SCALE GENOMIC DNA]</scope>
    <source>
        <strain evidence="1 2">LA01-117</strain>
    </source>
</reference>
<evidence type="ECO:0000313" key="2">
    <source>
        <dbReference type="Proteomes" id="UP000234343"/>
    </source>
</evidence>
<dbReference type="Proteomes" id="UP000234343">
    <property type="component" value="Chromosome"/>
</dbReference>
<dbReference type="EMBL" id="CP025491">
    <property type="protein sequence ID" value="AUH73014.1"/>
    <property type="molecule type" value="Genomic_DNA"/>
</dbReference>
<gene>
    <name evidence="1" type="ORF">CAB17_13890</name>
</gene>
<accession>A0A2H5FN91</accession>
<proteinExistence type="predicted"/>
<dbReference type="AlphaFoldDB" id="A0A2H5FN91"/>
<sequence>MAQEYVFAPLEMSRSTFMPTSEDDDNVVAVHTEPGKPTSIYVGEPLVNAAGSLLTTVDDFSKFMVAWLENMNVPLIEQAFEPTSTDTL</sequence>
<organism evidence="1 2">
    <name type="scientific">Legionella sainthelensi</name>
    <dbReference type="NCBI Taxonomy" id="28087"/>
    <lineage>
        <taxon>Bacteria</taxon>
        <taxon>Pseudomonadati</taxon>
        <taxon>Pseudomonadota</taxon>
        <taxon>Gammaproteobacteria</taxon>
        <taxon>Legionellales</taxon>
        <taxon>Legionellaceae</taxon>
        <taxon>Legionella</taxon>
    </lineage>
</organism>
<dbReference type="Gene3D" id="3.40.710.10">
    <property type="entry name" value="DD-peptidase/beta-lactamase superfamily"/>
    <property type="match status" value="1"/>
</dbReference>
<keyword evidence="2" id="KW-1185">Reference proteome</keyword>